<feature type="compositionally biased region" description="Low complexity" evidence="1">
    <location>
        <begin position="327"/>
        <end position="340"/>
    </location>
</feature>
<feature type="compositionally biased region" description="Acidic residues" evidence="1">
    <location>
        <begin position="83"/>
        <end position="99"/>
    </location>
</feature>
<evidence type="ECO:0000256" key="1">
    <source>
        <dbReference type="SAM" id="MobiDB-lite"/>
    </source>
</evidence>
<feature type="compositionally biased region" description="Polar residues" evidence="1">
    <location>
        <begin position="281"/>
        <end position="291"/>
    </location>
</feature>
<feature type="compositionally biased region" description="Basic residues" evidence="1">
    <location>
        <begin position="341"/>
        <end position="353"/>
    </location>
</feature>
<feature type="compositionally biased region" description="Polar residues" evidence="1">
    <location>
        <begin position="119"/>
        <end position="133"/>
    </location>
</feature>
<dbReference type="EMBL" id="AVOT02100157">
    <property type="protein sequence ID" value="MBW0577225.1"/>
    <property type="molecule type" value="Genomic_DNA"/>
</dbReference>
<dbReference type="OrthoDB" id="2518069at2759"/>
<feature type="region of interest" description="Disordered" evidence="1">
    <location>
        <begin position="393"/>
        <end position="412"/>
    </location>
</feature>
<protein>
    <submittedName>
        <fullName evidence="2">Uncharacterized protein</fullName>
    </submittedName>
</protein>
<feature type="non-terminal residue" evidence="2">
    <location>
        <position position="1"/>
    </location>
</feature>
<dbReference type="AlphaFoldDB" id="A0A9Q3KDG1"/>
<reference evidence="2" key="1">
    <citation type="submission" date="2021-03" db="EMBL/GenBank/DDBJ databases">
        <title>Draft genome sequence of rust myrtle Austropuccinia psidii MF-1, a brazilian biotype.</title>
        <authorList>
            <person name="Quecine M.C."/>
            <person name="Pachon D.M.R."/>
            <person name="Bonatelli M.L."/>
            <person name="Correr F.H."/>
            <person name="Franceschini L.M."/>
            <person name="Leite T.F."/>
            <person name="Margarido G.R.A."/>
            <person name="Almeida C.A."/>
            <person name="Ferrarezi J.A."/>
            <person name="Labate C.A."/>
        </authorList>
    </citation>
    <scope>NUCLEOTIDE SEQUENCE</scope>
    <source>
        <strain evidence="2">MF-1</strain>
    </source>
</reference>
<feature type="region of interest" description="Disordered" evidence="1">
    <location>
        <begin position="36"/>
        <end position="133"/>
    </location>
</feature>
<organism evidence="2 3">
    <name type="scientific">Austropuccinia psidii MF-1</name>
    <dbReference type="NCBI Taxonomy" id="1389203"/>
    <lineage>
        <taxon>Eukaryota</taxon>
        <taxon>Fungi</taxon>
        <taxon>Dikarya</taxon>
        <taxon>Basidiomycota</taxon>
        <taxon>Pucciniomycotina</taxon>
        <taxon>Pucciniomycetes</taxon>
        <taxon>Pucciniales</taxon>
        <taxon>Sphaerophragmiaceae</taxon>
        <taxon>Austropuccinia</taxon>
    </lineage>
</organism>
<evidence type="ECO:0000313" key="2">
    <source>
        <dbReference type="EMBL" id="MBW0577225.1"/>
    </source>
</evidence>
<sequence length="412" mass="45739">SCLSNIHLLQDRTQAVLTPTQRAPLDRTPAVPQLRAQLDRGPIMEGAAPSRKEAEGPTRSSSFSGVVGGFPGLSTTSIKVPGEDDDEEEENSVEEEESYGTEAAPAPVGAPQGVGRPTLVQSDQPVSHQSEPSSLAIMQQMAQIMANLQAASSSESSRPPAFRTPSMTALEFFDGTQPFKIRSFIQSCQLIFHNYLENFSQDRKKALYATSFLIGWAAKGIEPYLSNLTNQDPCYLLNSWKLFESQLFTLFPDPNEVRKSEAELDSLRMKEGGHERDALQDSGSIGLPSSNIDSLQDLMDITLELDTRYHERQKEKNHHQEKKPEASKSNSSHPQNSSSSSHKKKKHFQKRDKPHSSLLNKDFKLMNSEKERRIKEGLCTYCGGKHSLESCFKRPQNKLTQSSGNFPSQGKA</sequence>
<accession>A0A9Q3KDG1</accession>
<feature type="region of interest" description="Disordered" evidence="1">
    <location>
        <begin position="311"/>
        <end position="369"/>
    </location>
</feature>
<dbReference type="Proteomes" id="UP000765509">
    <property type="component" value="Unassembled WGS sequence"/>
</dbReference>
<gene>
    <name evidence="2" type="ORF">O181_116940</name>
</gene>
<feature type="compositionally biased region" description="Low complexity" evidence="1">
    <location>
        <begin position="103"/>
        <end position="117"/>
    </location>
</feature>
<keyword evidence="3" id="KW-1185">Reference proteome</keyword>
<name>A0A9Q3KDG1_9BASI</name>
<evidence type="ECO:0000313" key="3">
    <source>
        <dbReference type="Proteomes" id="UP000765509"/>
    </source>
</evidence>
<comment type="caution">
    <text evidence="2">The sequence shown here is derived from an EMBL/GenBank/DDBJ whole genome shotgun (WGS) entry which is preliminary data.</text>
</comment>
<feature type="compositionally biased region" description="Polar residues" evidence="1">
    <location>
        <begin position="397"/>
        <end position="412"/>
    </location>
</feature>
<feature type="region of interest" description="Disordered" evidence="1">
    <location>
        <begin position="272"/>
        <end position="291"/>
    </location>
</feature>
<proteinExistence type="predicted"/>